<organism evidence="3 4">
    <name type="scientific">Mixta calida</name>
    <dbReference type="NCBI Taxonomy" id="665913"/>
    <lineage>
        <taxon>Bacteria</taxon>
        <taxon>Pseudomonadati</taxon>
        <taxon>Pseudomonadota</taxon>
        <taxon>Gammaproteobacteria</taxon>
        <taxon>Enterobacterales</taxon>
        <taxon>Erwiniaceae</taxon>
        <taxon>Mixta</taxon>
    </lineage>
</organism>
<dbReference type="GeneID" id="84632835"/>
<dbReference type="InterPro" id="IPR018683">
    <property type="entry name" value="DUF2169"/>
</dbReference>
<name>A0ABM6RYC0_9GAMM</name>
<evidence type="ECO:0000256" key="1">
    <source>
        <dbReference type="SAM" id="MobiDB-lite"/>
    </source>
</evidence>
<accession>A0ABM6RYC0</accession>
<evidence type="ECO:0000313" key="4">
    <source>
        <dbReference type="Proteomes" id="UP000237673"/>
    </source>
</evidence>
<dbReference type="Proteomes" id="UP000237673">
    <property type="component" value="Chromosome"/>
</dbReference>
<evidence type="ECO:0000259" key="2">
    <source>
        <dbReference type="Pfam" id="PF09937"/>
    </source>
</evidence>
<keyword evidence="4" id="KW-1185">Reference proteome</keyword>
<feature type="domain" description="DUF2169" evidence="2">
    <location>
        <begin position="26"/>
        <end position="325"/>
    </location>
</feature>
<sequence length="384" mass="43632">MENFINLSAFPAMLFESFDQHDHAFSVVTARISYDFDIASGSLTFCAEQPELVEQDEYYGEPGRSSVCFESDLAPWKPRLDVVINGTAWAPGDKPVREFTVGAQIGDFTRLLRIYGPREWRKMIAGWSLSAAQPIISLPLRYEYAAGGFYTLQEGEEYASPANTAGMGWYSAEYLKKINKQRLPAPQIELLPQPIKSIDEISLPAGFGFFGRGWQGRIEYAGTYDEVWQRDRHPFLPTDFRFDYWCGAHPWMQFPLPQPLQAVPIKLKYLISAQEKSDQEISFHVPVESLFIFITTAKGAGVAKDMQLDTLVIDLPQRKVHCTYRAAVSENMEPVMTELRFIQRSDREVMLKRAEEMNADPSSQEFMPLPPSLAAKLPQENHHG</sequence>
<protein>
    <submittedName>
        <fullName evidence="3">DUF2169 domain-containing protein</fullName>
    </submittedName>
</protein>
<dbReference type="EMBL" id="CP026378">
    <property type="protein sequence ID" value="AUY24106.1"/>
    <property type="molecule type" value="Genomic_DNA"/>
</dbReference>
<dbReference type="Pfam" id="PF09937">
    <property type="entry name" value="DUF2169"/>
    <property type="match status" value="1"/>
</dbReference>
<proteinExistence type="predicted"/>
<reference evidence="3 4" key="1">
    <citation type="submission" date="2018-01" db="EMBL/GenBank/DDBJ databases">
        <title>Complete and assembled Genome of Pantoea calida DSM22759T.</title>
        <authorList>
            <person name="Stevens M.J.A."/>
            <person name="Zurfluh K."/>
            <person name="Stephan R."/>
        </authorList>
    </citation>
    <scope>NUCLEOTIDE SEQUENCE [LARGE SCALE GENOMIC DNA]</scope>
    <source>
        <strain evidence="3 4">DSM 22759</strain>
    </source>
</reference>
<feature type="region of interest" description="Disordered" evidence="1">
    <location>
        <begin position="357"/>
        <end position="384"/>
    </location>
</feature>
<gene>
    <name evidence="3" type="ORF">C2E16_03705</name>
</gene>
<evidence type="ECO:0000313" key="3">
    <source>
        <dbReference type="EMBL" id="AUY24106.1"/>
    </source>
</evidence>
<dbReference type="RefSeq" id="WP_038628482.1">
    <property type="nucleotide sequence ID" value="NZ_CAXOMJ010000013.1"/>
</dbReference>